<evidence type="ECO:0008006" key="4">
    <source>
        <dbReference type="Google" id="ProtNLM"/>
    </source>
</evidence>
<dbReference type="Pfam" id="PF13801">
    <property type="entry name" value="Metal_resist"/>
    <property type="match status" value="1"/>
</dbReference>
<accession>A0A9W6IX16</accession>
<evidence type="ECO:0000313" key="3">
    <source>
        <dbReference type="Proteomes" id="UP001143372"/>
    </source>
</evidence>
<evidence type="ECO:0000313" key="2">
    <source>
        <dbReference type="EMBL" id="GLK66720.1"/>
    </source>
</evidence>
<feature type="coiled-coil region" evidence="1">
    <location>
        <begin position="57"/>
        <end position="88"/>
    </location>
</feature>
<keyword evidence="3" id="KW-1185">Reference proteome</keyword>
<dbReference type="RefSeq" id="WP_271166982.1">
    <property type="nucleotide sequence ID" value="NZ_BSFI01000002.1"/>
</dbReference>
<name>A0A9W6IX16_9HYPH</name>
<dbReference type="InterPro" id="IPR025961">
    <property type="entry name" value="Metal_resist"/>
</dbReference>
<reference evidence="2" key="1">
    <citation type="journal article" date="2014" name="Int. J. Syst. Evol. Microbiol.">
        <title>Complete genome sequence of Corynebacterium casei LMG S-19264T (=DSM 44701T), isolated from a smear-ripened cheese.</title>
        <authorList>
            <consortium name="US DOE Joint Genome Institute (JGI-PGF)"/>
            <person name="Walter F."/>
            <person name="Albersmeier A."/>
            <person name="Kalinowski J."/>
            <person name="Ruckert C."/>
        </authorList>
    </citation>
    <scope>NUCLEOTIDE SEQUENCE</scope>
    <source>
        <strain evidence="2">VKM B-2347</strain>
    </source>
</reference>
<evidence type="ECO:0000256" key="1">
    <source>
        <dbReference type="SAM" id="Coils"/>
    </source>
</evidence>
<proteinExistence type="predicted"/>
<dbReference type="AlphaFoldDB" id="A0A9W6IX16"/>
<sequence>MTRRPNSLLYALLAVSLAANLIGAGYLGFVGFRPKPPPRTVETTINFVSGRYPPTVAKAVREKLEARRDELKNALDEMKIARRATRDAMSDVPFDAARVDAAFADARAKAADFQKVIHSAIIEALPDVAEGDRAKIDRSEGGD</sequence>
<comment type="caution">
    <text evidence="2">The sequence shown here is derived from an EMBL/GenBank/DDBJ whole genome shotgun (WGS) entry which is preliminary data.</text>
</comment>
<organism evidence="2 3">
    <name type="scientific">Hansschlegelia plantiphila</name>
    <dbReference type="NCBI Taxonomy" id="374655"/>
    <lineage>
        <taxon>Bacteria</taxon>
        <taxon>Pseudomonadati</taxon>
        <taxon>Pseudomonadota</taxon>
        <taxon>Alphaproteobacteria</taxon>
        <taxon>Hyphomicrobiales</taxon>
        <taxon>Methylopilaceae</taxon>
        <taxon>Hansschlegelia</taxon>
    </lineage>
</organism>
<keyword evidence="1" id="KW-0175">Coiled coil</keyword>
<dbReference type="EMBL" id="BSFI01000002">
    <property type="protein sequence ID" value="GLK66720.1"/>
    <property type="molecule type" value="Genomic_DNA"/>
</dbReference>
<gene>
    <name evidence="2" type="ORF">GCM10008179_03580</name>
</gene>
<reference evidence="2" key="2">
    <citation type="submission" date="2023-01" db="EMBL/GenBank/DDBJ databases">
        <authorList>
            <person name="Sun Q."/>
            <person name="Evtushenko L."/>
        </authorList>
    </citation>
    <scope>NUCLEOTIDE SEQUENCE</scope>
    <source>
        <strain evidence="2">VKM B-2347</strain>
    </source>
</reference>
<protein>
    <recommendedName>
        <fullName evidence="4">Periplasmic heavy metal sensor</fullName>
    </recommendedName>
</protein>
<dbReference type="Proteomes" id="UP001143372">
    <property type="component" value="Unassembled WGS sequence"/>
</dbReference>